<dbReference type="Gene3D" id="1.20.1560.10">
    <property type="entry name" value="ABC transporter type 1, transmembrane domain"/>
    <property type="match status" value="2"/>
</dbReference>
<evidence type="ECO:0000256" key="9">
    <source>
        <dbReference type="ARBA" id="ARBA00022989"/>
    </source>
</evidence>
<evidence type="ECO:0000256" key="1">
    <source>
        <dbReference type="ARBA" id="ARBA00004128"/>
    </source>
</evidence>
<dbReference type="Pfam" id="PF00664">
    <property type="entry name" value="ABC_membrane"/>
    <property type="match status" value="2"/>
</dbReference>
<dbReference type="FunFam" id="1.20.1560.10:FF:000020">
    <property type="entry name" value="ABC metal ion transporter"/>
    <property type="match status" value="1"/>
</dbReference>
<evidence type="ECO:0000256" key="13">
    <source>
        <dbReference type="SAM" id="Phobius"/>
    </source>
</evidence>
<feature type="transmembrane region" description="Helical" evidence="13">
    <location>
        <begin position="167"/>
        <end position="186"/>
    </location>
</feature>
<dbReference type="CDD" id="cd03250">
    <property type="entry name" value="ABCC_MRP_domain1"/>
    <property type="match status" value="1"/>
</dbReference>
<evidence type="ECO:0000256" key="2">
    <source>
        <dbReference type="ARBA" id="ARBA00009726"/>
    </source>
</evidence>
<evidence type="ECO:0000256" key="6">
    <source>
        <dbReference type="ARBA" id="ARBA00022737"/>
    </source>
</evidence>
<dbReference type="InterPro" id="IPR027417">
    <property type="entry name" value="P-loop_NTPase"/>
</dbReference>
<feature type="domain" description="ABC transporter" evidence="14">
    <location>
        <begin position="1023"/>
        <end position="1257"/>
    </location>
</feature>
<dbReference type="FunFam" id="3.40.50.300:FF:000293">
    <property type="entry name" value="ATP binding cassette subfamily C member 1"/>
    <property type="match status" value="1"/>
</dbReference>
<feature type="transmembrane region" description="Helical" evidence="13">
    <location>
        <begin position="140"/>
        <end position="161"/>
    </location>
</feature>
<dbReference type="EMBL" id="HACG01042158">
    <property type="protein sequence ID" value="CEK89023.1"/>
    <property type="molecule type" value="Transcribed_RNA"/>
</dbReference>
<dbReference type="CDD" id="cd18595">
    <property type="entry name" value="ABC_6TM_MRP1_2_3_6_D1_like"/>
    <property type="match status" value="1"/>
</dbReference>
<dbReference type="PROSITE" id="PS50893">
    <property type="entry name" value="ABC_TRANSPORTER_2"/>
    <property type="match status" value="2"/>
</dbReference>
<dbReference type="EMBL" id="HACG01042159">
    <property type="protein sequence ID" value="CEK89024.1"/>
    <property type="molecule type" value="Transcribed_RNA"/>
</dbReference>
<protein>
    <recommendedName>
        <fullName evidence="11">ABC-type glutathione-S-conjugate transporter</fullName>
        <ecNumber evidence="11">7.6.2.3</ecNumber>
    </recommendedName>
</protein>
<keyword evidence="10 13" id="KW-0472">Membrane</keyword>
<organism evidence="17">
    <name type="scientific">Arion vulgaris</name>
    <dbReference type="NCBI Taxonomy" id="1028688"/>
    <lineage>
        <taxon>Eukaryota</taxon>
        <taxon>Metazoa</taxon>
        <taxon>Spiralia</taxon>
        <taxon>Lophotrochozoa</taxon>
        <taxon>Mollusca</taxon>
        <taxon>Gastropoda</taxon>
        <taxon>Heterobranchia</taxon>
        <taxon>Euthyneura</taxon>
        <taxon>Panpulmonata</taxon>
        <taxon>Eupulmonata</taxon>
        <taxon>Stylommatophora</taxon>
        <taxon>Helicina</taxon>
        <taxon>Arionoidea</taxon>
        <taxon>Arionidae</taxon>
        <taxon>Arion</taxon>
    </lineage>
</organism>
<name>A0A0B7B6S7_9EUPU</name>
<dbReference type="GO" id="GO:0000323">
    <property type="term" value="C:lytic vacuole"/>
    <property type="evidence" value="ECO:0007669"/>
    <property type="project" value="UniProtKB-ARBA"/>
</dbReference>
<dbReference type="FunFam" id="3.40.50.300:FF:000074">
    <property type="entry name" value="Multidrug resistance-associated protein 5 isoform 1"/>
    <property type="match status" value="1"/>
</dbReference>
<evidence type="ECO:0000256" key="10">
    <source>
        <dbReference type="ARBA" id="ARBA00023136"/>
    </source>
</evidence>
<reference evidence="17" key="1">
    <citation type="submission" date="2014-12" db="EMBL/GenBank/DDBJ databases">
        <title>Insight into the proteome of Arion vulgaris.</title>
        <authorList>
            <person name="Aradska J."/>
            <person name="Bulat T."/>
            <person name="Smidak R."/>
            <person name="Sarate P."/>
            <person name="Gangsoo J."/>
            <person name="Sialana F."/>
            <person name="Bilban M."/>
            <person name="Lubec G."/>
        </authorList>
    </citation>
    <scope>NUCLEOTIDE SEQUENCE</scope>
    <source>
        <tissue evidence="17">Skin</tissue>
    </source>
</reference>
<proteinExistence type="inferred from homology"/>
<dbReference type="PROSITE" id="PS00211">
    <property type="entry name" value="ABC_TRANSPORTER_1"/>
    <property type="match status" value="1"/>
</dbReference>
<keyword evidence="7" id="KW-0547">Nucleotide-binding</keyword>
<dbReference type="InterPro" id="IPR017871">
    <property type="entry name" value="ABC_transporter-like_CS"/>
</dbReference>
<dbReference type="InterPro" id="IPR003439">
    <property type="entry name" value="ABC_transporter-like_ATP-bd"/>
</dbReference>
<dbReference type="PANTHER" id="PTHR24223">
    <property type="entry name" value="ATP-BINDING CASSETTE SUB-FAMILY C"/>
    <property type="match status" value="1"/>
</dbReference>
<dbReference type="PROSITE" id="PS50929">
    <property type="entry name" value="ABC_TM1F"/>
    <property type="match status" value="2"/>
</dbReference>
<evidence type="ECO:0000313" key="17">
    <source>
        <dbReference type="EMBL" id="CEK89024.1"/>
    </source>
</evidence>
<evidence type="ECO:0000256" key="3">
    <source>
        <dbReference type="ARBA" id="ARBA00022448"/>
    </source>
</evidence>
<dbReference type="CDD" id="cd03244">
    <property type="entry name" value="ABCC_MRP_domain2"/>
    <property type="match status" value="1"/>
</dbReference>
<dbReference type="AlphaFoldDB" id="A0A0B7B6S7"/>
<dbReference type="GO" id="GO:0005774">
    <property type="term" value="C:vacuolar membrane"/>
    <property type="evidence" value="ECO:0007669"/>
    <property type="project" value="UniProtKB-SubCell"/>
</dbReference>
<dbReference type="GO" id="GO:0015431">
    <property type="term" value="F:ABC-type glutathione S-conjugate transporter activity"/>
    <property type="evidence" value="ECO:0007669"/>
    <property type="project" value="UniProtKB-EC"/>
</dbReference>
<feature type="non-terminal residue" evidence="17">
    <location>
        <position position="1"/>
    </location>
</feature>
<comment type="similarity">
    <text evidence="2">Belongs to the ABC transporter superfamily. ABCC family. Conjugate transporter (TC 3.A.1.208) subfamily.</text>
</comment>
<keyword evidence="9 13" id="KW-1133">Transmembrane helix</keyword>
<keyword evidence="4" id="KW-0926">Vacuole</keyword>
<dbReference type="PANTHER" id="PTHR24223:SF443">
    <property type="entry name" value="MULTIDRUG-RESISTANCE LIKE PROTEIN 1, ISOFORM I"/>
    <property type="match status" value="1"/>
</dbReference>
<feature type="transmembrane region" description="Helical" evidence="13">
    <location>
        <begin position="244"/>
        <end position="273"/>
    </location>
</feature>
<evidence type="ECO:0000256" key="5">
    <source>
        <dbReference type="ARBA" id="ARBA00022692"/>
    </source>
</evidence>
<dbReference type="GO" id="GO:0016887">
    <property type="term" value="F:ATP hydrolysis activity"/>
    <property type="evidence" value="ECO:0007669"/>
    <property type="project" value="InterPro"/>
</dbReference>
<dbReference type="InterPro" id="IPR003593">
    <property type="entry name" value="AAA+_ATPase"/>
</dbReference>
<feature type="transmembrane region" description="Helical" evidence="13">
    <location>
        <begin position="848"/>
        <end position="866"/>
    </location>
</feature>
<accession>A0A0B7B6S7</accession>
<evidence type="ECO:0000259" key="15">
    <source>
        <dbReference type="PROSITE" id="PS50929"/>
    </source>
</evidence>
<comment type="subcellular location">
    <subcellularLocation>
        <location evidence="1">Vacuole membrane</location>
        <topology evidence="1">Multi-pass membrane protein</topology>
    </subcellularLocation>
</comment>
<evidence type="ECO:0000256" key="7">
    <source>
        <dbReference type="ARBA" id="ARBA00022741"/>
    </source>
</evidence>
<dbReference type="InterPro" id="IPR011527">
    <property type="entry name" value="ABC1_TM_dom"/>
</dbReference>
<dbReference type="SMART" id="SM00382">
    <property type="entry name" value="AAA"/>
    <property type="match status" value="2"/>
</dbReference>
<evidence type="ECO:0000259" key="14">
    <source>
        <dbReference type="PROSITE" id="PS50893"/>
    </source>
</evidence>
<feature type="transmembrane region" description="Helical" evidence="13">
    <location>
        <begin position="747"/>
        <end position="770"/>
    </location>
</feature>
<dbReference type="FunFam" id="1.20.1560.10:FF:000001">
    <property type="entry name" value="ATP-binding cassette subfamily C member 1"/>
    <property type="match status" value="1"/>
</dbReference>
<gene>
    <name evidence="17" type="primary">ORF168491</name>
    <name evidence="16" type="synonym">ORF168488</name>
</gene>
<dbReference type="Pfam" id="PF00005">
    <property type="entry name" value="ABC_tran"/>
    <property type="match status" value="2"/>
</dbReference>
<evidence type="ECO:0000256" key="11">
    <source>
        <dbReference type="ARBA" id="ARBA00024220"/>
    </source>
</evidence>
<feature type="transmembrane region" description="Helical" evidence="13">
    <location>
        <begin position="826"/>
        <end position="842"/>
    </location>
</feature>
<dbReference type="CDD" id="cd18603">
    <property type="entry name" value="ABC_6TM_MRP1_2_3_6_D2_like"/>
    <property type="match status" value="1"/>
</dbReference>
<sequence>AENPSPESQRKVASIFVPLIKLLWKNALTACVQKFLADICVFTGPLILGALIDRLQFPNEEKVWQAYFLGVALMITGMLRSLLFTNSLYRSSLMATHIKTALISAIYKKALTISSYAKRGSTVGEIVNLLSVDCQRLQEIFTLIIFLMSTPTQCVFAVLLLYNTIGISVLTGVAILLLMVPFNAWLGNQQKRFQETTLELKDSRIKMVNEILNGMKVLKLYAWEDEFKRKVEAIREKEIKQLRLIALLNLFAGLCWGMTPFLVGFVTFATYIVSDRNNVLDPQKAFVCLALFNLLKVPLFYMSTFISYSVQIFVSIKRMNKFLITEDLDPSNTTWDPNAEHAVLIQNGTFTWDRDLKPTLRNFNLTVPVGHLTAIVGPVGSGKTSLISAILGDMEKVHGQVTVKGKVAYVSQQAWIQNATVRENILFGKRFNKKRYNQVIKACELERDLEILEAGDQTEIGEKGINLSGGQKQRVNLARAVYSDSDVYLFDDPLSAVDAHVGKAIFKNVVGRSGMLAKKTRIFVTHGVHWLPQVDDILVLYNGAMSEHGSYEELVSHNGPFAQFLQMYLLSSKTVEDVDSDSDHDEEIRELKEEMRSVVERVTSDAANTSADEFSNYNPLVYTPRRRKTGSNRKFSEGRMSLPVLIQESIDLSMTINASVKSVHPEGGKLILEEKLETGKVKRDVFVVYGRAAGIFAMMFAFFTYFLNQGFTVWSSFFLTEWTEDPLLLNASTRATPEGIAASNYYLIVYGVFFGLTQLVTLLVFYYFFWFRLVRAADRMHHLLLDRLFHAPMSFFDQTPIGRILNRFSKDVDTVDNTLPIILRDWLLTVSVIIITIIVILIKSPIFGAVLVPLCFVFYLVQNYYVRTSRQLKRIESITRSPIYGHFSESITGAAVIRSYRAVDRFVEESAKRVDKNQVYFYASQCALRWLQLNMDALANLIILFSAIFQITSGGGGSDAGLSVSYALQISSTLAFMVRQICEFETNIVSVERLQEYSQVDQEAALINPLKRPAAHWPSNGNVAFTNYQTRYRPGLDLVLKGVNCHISGGEKIGIVGRTGAGKSSLTVCLFRIIEAVSGSITVDGINIADIGLHDLRSKLTILPQDPVLFSGSLRMNIDPFDLYTDEQLWTALERSHLKDFVAAHPDKLMYECGEEGANLSIGQRQLVCLSRSLLRHTKILILDEATAAIDMETDALIQKTIRDAFKDCTIIAIAHRLNTIMDYDRIIVMDAGVISEFDTPKNLINSKGIFYSMCRDAGLV</sequence>
<dbReference type="InterPro" id="IPR050173">
    <property type="entry name" value="ABC_transporter_C-like"/>
</dbReference>
<dbReference type="GO" id="GO:0005524">
    <property type="term" value="F:ATP binding"/>
    <property type="evidence" value="ECO:0007669"/>
    <property type="project" value="UniProtKB-KW"/>
</dbReference>
<comment type="catalytic activity">
    <reaction evidence="12">
        <text>leukotriene C4(in) + ATP + H2O = leukotriene C4(out) + ADP + phosphate + H(+)</text>
        <dbReference type="Rhea" id="RHEA:38963"/>
        <dbReference type="ChEBI" id="CHEBI:15377"/>
        <dbReference type="ChEBI" id="CHEBI:15378"/>
        <dbReference type="ChEBI" id="CHEBI:30616"/>
        <dbReference type="ChEBI" id="CHEBI:43474"/>
        <dbReference type="ChEBI" id="CHEBI:57973"/>
        <dbReference type="ChEBI" id="CHEBI:456216"/>
    </reaction>
    <physiologicalReaction direction="left-to-right" evidence="12">
        <dbReference type="Rhea" id="RHEA:38964"/>
    </physiologicalReaction>
</comment>
<dbReference type="SUPFAM" id="SSF52540">
    <property type="entry name" value="P-loop containing nucleoside triphosphate hydrolases"/>
    <property type="match status" value="2"/>
</dbReference>
<keyword evidence="8" id="KW-0067">ATP-binding</keyword>
<evidence type="ECO:0000256" key="8">
    <source>
        <dbReference type="ARBA" id="ARBA00022840"/>
    </source>
</evidence>
<dbReference type="EC" id="7.6.2.3" evidence="11"/>
<keyword evidence="5 13" id="KW-0812">Transmembrane</keyword>
<evidence type="ECO:0000313" key="16">
    <source>
        <dbReference type="EMBL" id="CEK89023.1"/>
    </source>
</evidence>
<dbReference type="Gene3D" id="3.40.50.300">
    <property type="entry name" value="P-loop containing nucleotide triphosphate hydrolases"/>
    <property type="match status" value="2"/>
</dbReference>
<feature type="domain" description="ABC transporter" evidence="14">
    <location>
        <begin position="343"/>
        <end position="567"/>
    </location>
</feature>
<feature type="domain" description="ABC transmembrane type-1" evidence="15">
    <location>
        <begin position="35"/>
        <end position="311"/>
    </location>
</feature>
<feature type="transmembrane region" description="Helical" evidence="13">
    <location>
        <begin position="64"/>
        <end position="84"/>
    </location>
</feature>
<keyword evidence="3" id="KW-0813">Transport</keyword>
<feature type="transmembrane region" description="Helical" evidence="13">
    <location>
        <begin position="685"/>
        <end position="707"/>
    </location>
</feature>
<feature type="domain" description="ABC transmembrane type-1" evidence="15">
    <location>
        <begin position="700"/>
        <end position="986"/>
    </location>
</feature>
<evidence type="ECO:0000256" key="4">
    <source>
        <dbReference type="ARBA" id="ARBA00022554"/>
    </source>
</evidence>
<dbReference type="InterPro" id="IPR036640">
    <property type="entry name" value="ABC1_TM_sf"/>
</dbReference>
<keyword evidence="6" id="KW-0677">Repeat</keyword>
<evidence type="ECO:0000256" key="12">
    <source>
        <dbReference type="ARBA" id="ARBA00047523"/>
    </source>
</evidence>
<feature type="transmembrane region" description="Helical" evidence="13">
    <location>
        <begin position="35"/>
        <end position="52"/>
    </location>
</feature>
<dbReference type="SUPFAM" id="SSF90123">
    <property type="entry name" value="ABC transporter transmembrane region"/>
    <property type="match status" value="2"/>
</dbReference>